<dbReference type="Proteomes" id="UP000693738">
    <property type="component" value="Unassembled WGS sequence"/>
</dbReference>
<dbReference type="AlphaFoldDB" id="A0A8J2NK91"/>
<protein>
    <submittedName>
        <fullName evidence="1">Uncharacterized protein</fullName>
    </submittedName>
</protein>
<evidence type="ECO:0000313" key="2">
    <source>
        <dbReference type="Proteomes" id="UP000693738"/>
    </source>
</evidence>
<name>A0A8J2NK91_FUSEQ</name>
<proteinExistence type="predicted"/>
<comment type="caution">
    <text evidence="1">The sequence shown here is derived from an EMBL/GenBank/DDBJ whole genome shotgun (WGS) entry which is preliminary data.</text>
</comment>
<organism evidence="1 2">
    <name type="scientific">Fusarium equiseti</name>
    <name type="common">Fusarium scirpi</name>
    <dbReference type="NCBI Taxonomy" id="61235"/>
    <lineage>
        <taxon>Eukaryota</taxon>
        <taxon>Fungi</taxon>
        <taxon>Dikarya</taxon>
        <taxon>Ascomycota</taxon>
        <taxon>Pezizomycotina</taxon>
        <taxon>Sordariomycetes</taxon>
        <taxon>Hypocreomycetidae</taxon>
        <taxon>Hypocreales</taxon>
        <taxon>Nectriaceae</taxon>
        <taxon>Fusarium</taxon>
        <taxon>Fusarium incarnatum-equiseti species complex</taxon>
    </lineage>
</organism>
<reference evidence="1" key="1">
    <citation type="submission" date="2021-05" db="EMBL/GenBank/DDBJ databases">
        <authorList>
            <person name="Khan N."/>
        </authorList>
    </citation>
    <scope>NUCLEOTIDE SEQUENCE</scope>
</reference>
<gene>
    <name evidence="1" type="ORF">FEQUK3_LOCUS11846</name>
</gene>
<dbReference type="EMBL" id="CAJSTJ010000195">
    <property type="protein sequence ID" value="CAG7566137.1"/>
    <property type="molecule type" value="Genomic_DNA"/>
</dbReference>
<sequence>MSDEASRLILEVLERELQWRSSDRWKMPPPITFQSPLEKYEEGLRFLEELIILETQRERFRERRRAAPRTQPPTETPVVSLVEKLFIEDPVPSPETDSYDPTRAFAKRKWRLHLRAAQLRYRMEDLDTEYKRNLKFCIIWRKHARCCQKLDEQENATELEEAKEFRQKRSYLLKPAMRSVNSTQGNLNMDTELSD</sequence>
<evidence type="ECO:0000313" key="1">
    <source>
        <dbReference type="EMBL" id="CAG7566137.1"/>
    </source>
</evidence>
<accession>A0A8J2NK91</accession>